<dbReference type="AlphaFoldDB" id="S3BSV9"/>
<evidence type="ECO:0000313" key="4">
    <source>
        <dbReference type="Proteomes" id="UP000016923"/>
    </source>
</evidence>
<reference evidence="3 4" key="1">
    <citation type="journal article" date="2013" name="BMC Genomics">
        <title>The genome and transcriptome of the pine saprophyte Ophiostoma piceae, and a comparison with the bark beetle-associated pine pathogen Grosmannia clavigera.</title>
        <authorList>
            <person name="Haridas S."/>
            <person name="Wang Y."/>
            <person name="Lim L."/>
            <person name="Massoumi Alamouti S."/>
            <person name="Jackman S."/>
            <person name="Docking R."/>
            <person name="Robertson G."/>
            <person name="Birol I."/>
            <person name="Bohlmann J."/>
            <person name="Breuil C."/>
        </authorList>
    </citation>
    <scope>NUCLEOTIDE SEQUENCE [LARGE SCALE GENOMIC DNA]</scope>
    <source>
        <strain evidence="3 4">UAMH 11346</strain>
    </source>
</reference>
<dbReference type="InterPro" id="IPR006640">
    <property type="entry name" value="SprT-like_domain"/>
</dbReference>
<evidence type="ECO:0000256" key="1">
    <source>
        <dbReference type="SAM" id="MobiDB-lite"/>
    </source>
</evidence>
<evidence type="ECO:0000259" key="2">
    <source>
        <dbReference type="Pfam" id="PF10263"/>
    </source>
</evidence>
<dbReference type="Pfam" id="PF10263">
    <property type="entry name" value="SprT-like"/>
    <property type="match status" value="1"/>
</dbReference>
<organism evidence="3 4">
    <name type="scientific">Ophiostoma piceae (strain UAMH 11346)</name>
    <name type="common">Sap stain fungus</name>
    <dbReference type="NCBI Taxonomy" id="1262450"/>
    <lineage>
        <taxon>Eukaryota</taxon>
        <taxon>Fungi</taxon>
        <taxon>Dikarya</taxon>
        <taxon>Ascomycota</taxon>
        <taxon>Pezizomycotina</taxon>
        <taxon>Sordariomycetes</taxon>
        <taxon>Sordariomycetidae</taxon>
        <taxon>Ophiostomatales</taxon>
        <taxon>Ophiostomataceae</taxon>
        <taxon>Ophiostoma</taxon>
    </lineage>
</organism>
<dbReference type="eggNOG" id="ENOG502RJ6T">
    <property type="taxonomic scope" value="Eukaryota"/>
</dbReference>
<accession>S3BSV9</accession>
<feature type="domain" description="SprT-like" evidence="2">
    <location>
        <begin position="389"/>
        <end position="501"/>
    </location>
</feature>
<feature type="region of interest" description="Disordered" evidence="1">
    <location>
        <begin position="304"/>
        <end position="331"/>
    </location>
</feature>
<dbReference type="Proteomes" id="UP000016923">
    <property type="component" value="Unassembled WGS sequence"/>
</dbReference>
<name>S3BSV9_OPHP1</name>
<dbReference type="GO" id="GO:0006950">
    <property type="term" value="P:response to stress"/>
    <property type="evidence" value="ECO:0007669"/>
    <property type="project" value="UniProtKB-ARBA"/>
</dbReference>
<evidence type="ECO:0000313" key="3">
    <source>
        <dbReference type="EMBL" id="EPE03542.1"/>
    </source>
</evidence>
<proteinExistence type="predicted"/>
<feature type="region of interest" description="Disordered" evidence="1">
    <location>
        <begin position="1"/>
        <end position="22"/>
    </location>
</feature>
<keyword evidence="4" id="KW-1185">Reference proteome</keyword>
<sequence>MAPWIRGGGEQTVGPPASGAGKRTYYAEDDLMPYGSFAQDQEKRRRLHAHIGETEKINNLVNLNNVDSHDDAHTKYLISRQPVDTPIPECDIPYRSIEPRDSPTPAPPEDKEKHIFYVLYEEGFESTAGRLKLHGRLREIESHSPLPPAARDDLYPVLNTPKYWANGAHLRTSDMEDPYYASSPTPAHPYGTPPQWTRYEDWRERNCAYDMAADQEEDSRSFSPFVVLPPPAEYRHTPEISIASAASHLKHQHSNRDIRPRDDRHDFEAAYDYEGSLSRQQDPASQARSLPSDDANLLVAGSHPQVHHAAHPPSPPGGNSNASNGYDNKDDAYFISDDQAADNVTVNLASFRRRCPSSHRERILRSLIHPKSGSGVADFELDDEALTSIMCAANDLFFGGRLESRVQWNWSDKSSDPQYDCKIIGHTSLRVKKDIGGIETFVLLSTPILKNRAYSRRLLISAFLHELIHCYLFICCGWNARKDGGHTDGFRRIADTIDQWAGRDNLFLCQVEADLEQFRQAPLPLSYVLDQSHHVCRPAEHYGDHGHDQPEHDWWTRHQHHEWV</sequence>
<dbReference type="HOGENOM" id="CLU_483201_0_0_1"/>
<gene>
    <name evidence="3" type="ORF">F503_06715</name>
</gene>
<dbReference type="VEuPathDB" id="FungiDB:F503_06715"/>
<protein>
    <recommendedName>
        <fullName evidence="2">SprT-like domain-containing protein</fullName>
    </recommendedName>
</protein>
<feature type="compositionally biased region" description="Gly residues" evidence="1">
    <location>
        <begin position="1"/>
        <end position="11"/>
    </location>
</feature>
<dbReference type="OrthoDB" id="5236983at2759"/>
<dbReference type="STRING" id="1262450.S3BSV9"/>
<dbReference type="EMBL" id="KE148167">
    <property type="protein sequence ID" value="EPE03542.1"/>
    <property type="molecule type" value="Genomic_DNA"/>
</dbReference>